<accession>A0A0R0F8A6</accession>
<sequence length="75" mass="8436">MALVKCKVLGLQHCRVQQVRVAVTQGQQVRGERRAIGYCELHKGDVIPSSDYSESLIRSASLVYCCYLDFLVSIF</sequence>
<name>A0A0R0F8A6_SOYBN</name>
<reference evidence="1" key="3">
    <citation type="submission" date="2018-07" db="EMBL/GenBank/DDBJ databases">
        <title>WGS assembly of Glycine max.</title>
        <authorList>
            <person name="Schmutz J."/>
            <person name="Cannon S."/>
            <person name="Schlueter J."/>
            <person name="Ma J."/>
            <person name="Mitros T."/>
            <person name="Nelson W."/>
            <person name="Hyten D."/>
            <person name="Song Q."/>
            <person name="Thelen J."/>
            <person name="Cheng J."/>
            <person name="Xu D."/>
            <person name="Hellsten U."/>
            <person name="May G."/>
            <person name="Yu Y."/>
            <person name="Sakurai T."/>
            <person name="Umezawa T."/>
            <person name="Bhattacharyya M."/>
            <person name="Sandhu D."/>
            <person name="Valliyodan B."/>
            <person name="Lindquist E."/>
            <person name="Peto M."/>
            <person name="Grant D."/>
            <person name="Shu S."/>
            <person name="Goodstein D."/>
            <person name="Barry K."/>
            <person name="Futrell-Griggs M."/>
            <person name="Abernathy B."/>
            <person name="Du J."/>
            <person name="Tian Z."/>
            <person name="Zhu L."/>
            <person name="Gill N."/>
            <person name="Joshi T."/>
            <person name="Libault M."/>
            <person name="Sethuraman A."/>
            <person name="Zhang X."/>
            <person name="Shinozaki K."/>
            <person name="Nguyen H."/>
            <person name="Wing R."/>
            <person name="Cregan P."/>
            <person name="Specht J."/>
            <person name="Grimwood J."/>
            <person name="Rokhsar D."/>
            <person name="Stacey G."/>
            <person name="Shoemaker R."/>
            <person name="Jackson S."/>
        </authorList>
    </citation>
    <scope>NUCLEOTIDE SEQUENCE</scope>
    <source>
        <tissue evidence="1">Callus</tissue>
    </source>
</reference>
<gene>
    <name evidence="1" type="ORF">GLYMA_18G065300</name>
</gene>
<dbReference type="AlphaFoldDB" id="A0A0R0F8A6"/>
<dbReference type="InParanoid" id="A0A0R0F8A6"/>
<reference evidence="2" key="2">
    <citation type="submission" date="2018-02" db="UniProtKB">
        <authorList>
            <consortium name="EnsemblPlants"/>
        </authorList>
    </citation>
    <scope>IDENTIFICATION</scope>
    <source>
        <strain evidence="2">Williams 82</strain>
    </source>
</reference>
<dbReference type="EnsemblPlants" id="KRG98318">
    <property type="protein sequence ID" value="KRG98318"/>
    <property type="gene ID" value="GLYMA_18G065300"/>
</dbReference>
<evidence type="ECO:0000313" key="1">
    <source>
        <dbReference type="EMBL" id="KRG98318.1"/>
    </source>
</evidence>
<dbReference type="EMBL" id="CM000851">
    <property type="protein sequence ID" value="KRG98318.1"/>
    <property type="molecule type" value="Genomic_DNA"/>
</dbReference>
<evidence type="ECO:0000313" key="3">
    <source>
        <dbReference type="Proteomes" id="UP000008827"/>
    </source>
</evidence>
<protein>
    <submittedName>
        <fullName evidence="1 2">Uncharacterized protein</fullName>
    </submittedName>
</protein>
<keyword evidence="3" id="KW-1185">Reference proteome</keyword>
<dbReference type="Gramene" id="KRG98318">
    <property type="protein sequence ID" value="KRG98318"/>
    <property type="gene ID" value="GLYMA_18G065300"/>
</dbReference>
<dbReference type="Proteomes" id="UP000008827">
    <property type="component" value="Chromosome 18"/>
</dbReference>
<reference evidence="1 2" key="1">
    <citation type="journal article" date="2010" name="Nature">
        <title>Genome sequence of the palaeopolyploid soybean.</title>
        <authorList>
            <person name="Schmutz J."/>
            <person name="Cannon S.B."/>
            <person name="Schlueter J."/>
            <person name="Ma J."/>
            <person name="Mitros T."/>
            <person name="Nelson W."/>
            <person name="Hyten D.L."/>
            <person name="Song Q."/>
            <person name="Thelen J.J."/>
            <person name="Cheng J."/>
            <person name="Xu D."/>
            <person name="Hellsten U."/>
            <person name="May G.D."/>
            <person name="Yu Y."/>
            <person name="Sakurai T."/>
            <person name="Umezawa T."/>
            <person name="Bhattacharyya M.K."/>
            <person name="Sandhu D."/>
            <person name="Valliyodan B."/>
            <person name="Lindquist E."/>
            <person name="Peto M."/>
            <person name="Grant D."/>
            <person name="Shu S."/>
            <person name="Goodstein D."/>
            <person name="Barry K."/>
            <person name="Futrell-Griggs M."/>
            <person name="Abernathy B."/>
            <person name="Du J."/>
            <person name="Tian Z."/>
            <person name="Zhu L."/>
            <person name="Gill N."/>
            <person name="Joshi T."/>
            <person name="Libault M."/>
            <person name="Sethuraman A."/>
            <person name="Zhang X.-C."/>
            <person name="Shinozaki K."/>
            <person name="Nguyen H.T."/>
            <person name="Wing R.A."/>
            <person name="Cregan P."/>
            <person name="Specht J."/>
            <person name="Grimwood J."/>
            <person name="Rokhsar D."/>
            <person name="Stacey G."/>
            <person name="Shoemaker R.C."/>
            <person name="Jackson S.A."/>
        </authorList>
    </citation>
    <scope>NUCLEOTIDE SEQUENCE</scope>
    <source>
        <strain evidence="2">cv. Williams 82</strain>
        <tissue evidence="1">Callus</tissue>
    </source>
</reference>
<evidence type="ECO:0000313" key="2">
    <source>
        <dbReference type="EnsemblPlants" id="KRG98318"/>
    </source>
</evidence>
<proteinExistence type="predicted"/>
<organism evidence="1">
    <name type="scientific">Glycine max</name>
    <name type="common">Soybean</name>
    <name type="synonym">Glycine hispida</name>
    <dbReference type="NCBI Taxonomy" id="3847"/>
    <lineage>
        <taxon>Eukaryota</taxon>
        <taxon>Viridiplantae</taxon>
        <taxon>Streptophyta</taxon>
        <taxon>Embryophyta</taxon>
        <taxon>Tracheophyta</taxon>
        <taxon>Spermatophyta</taxon>
        <taxon>Magnoliopsida</taxon>
        <taxon>eudicotyledons</taxon>
        <taxon>Gunneridae</taxon>
        <taxon>Pentapetalae</taxon>
        <taxon>rosids</taxon>
        <taxon>fabids</taxon>
        <taxon>Fabales</taxon>
        <taxon>Fabaceae</taxon>
        <taxon>Papilionoideae</taxon>
        <taxon>50 kb inversion clade</taxon>
        <taxon>NPAAA clade</taxon>
        <taxon>indigoferoid/millettioid clade</taxon>
        <taxon>Phaseoleae</taxon>
        <taxon>Glycine</taxon>
        <taxon>Glycine subgen. Soja</taxon>
    </lineage>
</organism>